<evidence type="ECO:0000256" key="4">
    <source>
        <dbReference type="SAM" id="Phobius"/>
    </source>
</evidence>
<sequence>MSSGTRSIWTAESCGGGCESRLPFWSFLPSFLPNAQLDSGLSDGSYASPQNDGGINGVVYEFNLGQPFNQSTNITSLFKTLSKTGGLASNNIAPNYVDGAMFANDDELITFGGLIDATNSSSAPAEDAILGYEAYQYGPARQSWSAGFINKQLPTNITRYVTNGASVSAPSENMGYYFSGMRAADWGPIFNDGESANTLANSLISVNMSVMRDETWTNDTLPSFVPARANAEIAWIPAGENGVLVAIGGVIDPVSLTAAQELNSSQTNASTQTSPTFMDTVSVYDIANKKWYQQNTTGDIPPQLTMFCSVVAPARDDSSFNVYIYGGYDGLNQSSIPSDDVYILSVPQMIWTHAYTGQSNHGRSGHKCFMVYPDQMMIIGGIYENNPLICLQAGIAEVFNVNNLKFQSSYDPRVWSEYRVPDVVTAKIGGNGNGSATVQSPASLSDVFASVYTKTITTYYPYALQPTNSTNTTNPTPGPTAITVTSGGGLPTWVGPVLGVVLGLIVVAAAIIIFLIWRRPAQDAKSQPDLAVADIDGATVVSSKTHERHVSEAGSVALHEIDNITTPVYEMGPNDQGLQWHETQWSQPQQSPPLVSPNIDGMMYGSQSPTRPTHQNARHTSNMSTGYRSDISEIGSSDPGQPAHNRQLSDNSVSDAASVPGSQDGSNVETSNREYTATTSATMSGRITTVREVEEHNATETAVSPLVEQFDGIQRQRNHLTELE</sequence>
<feature type="transmembrane region" description="Helical" evidence="4">
    <location>
        <begin position="493"/>
        <end position="517"/>
    </location>
</feature>
<organism evidence="5 6">
    <name type="scientific">Talaromyces pinophilus</name>
    <name type="common">Penicillium pinophilum</name>
    <dbReference type="NCBI Taxonomy" id="128442"/>
    <lineage>
        <taxon>Eukaryota</taxon>
        <taxon>Fungi</taxon>
        <taxon>Dikarya</taxon>
        <taxon>Ascomycota</taxon>
        <taxon>Pezizomycotina</taxon>
        <taxon>Eurotiomycetes</taxon>
        <taxon>Eurotiomycetidae</taxon>
        <taxon>Eurotiales</taxon>
        <taxon>Trichocomaceae</taxon>
        <taxon>Talaromyces</taxon>
        <taxon>Talaromyces sect. Talaromyces</taxon>
    </lineage>
</organism>
<keyword evidence="6" id="KW-1185">Reference proteome</keyword>
<evidence type="ECO:0000256" key="3">
    <source>
        <dbReference type="SAM" id="MobiDB-lite"/>
    </source>
</evidence>
<name>A0A510NX16_TALPI</name>
<evidence type="ECO:0000313" key="6">
    <source>
        <dbReference type="Proteomes" id="UP000053095"/>
    </source>
</evidence>
<feature type="compositionally biased region" description="Polar residues" evidence="3">
    <location>
        <begin position="634"/>
        <end position="683"/>
    </location>
</feature>
<gene>
    <name evidence="5" type="ORF">TCE0_018f06134</name>
</gene>
<keyword evidence="4" id="KW-1133">Transmembrane helix</keyword>
<feature type="compositionally biased region" description="Polar residues" evidence="3">
    <location>
        <begin position="605"/>
        <end position="627"/>
    </location>
</feature>
<dbReference type="InterPro" id="IPR011043">
    <property type="entry name" value="Gal_Oxase/kelch_b-propeller"/>
</dbReference>
<evidence type="ECO:0000313" key="5">
    <source>
        <dbReference type="EMBL" id="GAM36775.1"/>
    </source>
</evidence>
<keyword evidence="4" id="KW-0812">Transmembrane</keyword>
<evidence type="ECO:0000256" key="1">
    <source>
        <dbReference type="ARBA" id="ARBA00022441"/>
    </source>
</evidence>
<dbReference type="InterPro" id="IPR015915">
    <property type="entry name" value="Kelch-typ_b-propeller"/>
</dbReference>
<proteinExistence type="predicted"/>
<dbReference type="Gene3D" id="2.120.10.80">
    <property type="entry name" value="Kelch-type beta propeller"/>
    <property type="match status" value="1"/>
</dbReference>
<dbReference type="Proteomes" id="UP000053095">
    <property type="component" value="Unassembled WGS sequence"/>
</dbReference>
<evidence type="ECO:0000256" key="2">
    <source>
        <dbReference type="ARBA" id="ARBA00022737"/>
    </source>
</evidence>
<dbReference type="EMBL" id="DF933814">
    <property type="protein sequence ID" value="GAM36775.1"/>
    <property type="molecule type" value="Genomic_DNA"/>
</dbReference>
<accession>A0A510NX16</accession>
<dbReference type="SUPFAM" id="SSF50965">
    <property type="entry name" value="Galactose oxidase, central domain"/>
    <property type="match status" value="1"/>
</dbReference>
<dbReference type="AlphaFoldDB" id="A0A510NX16"/>
<keyword evidence="4" id="KW-0472">Membrane</keyword>
<dbReference type="PANTHER" id="PTHR46228:SF2">
    <property type="entry name" value="KELCH REPEAT PROTEIN (AFU_ORTHOLOGUE AFUA_4G14350)"/>
    <property type="match status" value="1"/>
</dbReference>
<reference evidence="6" key="1">
    <citation type="journal article" date="2015" name="Genome Announc.">
        <title>Draft genome sequence of Talaromyces cellulolyticus strain Y-94, a source of lignocellulosic biomass-degrading enzymes.</title>
        <authorList>
            <person name="Fujii T."/>
            <person name="Koike H."/>
            <person name="Sawayama S."/>
            <person name="Yano S."/>
            <person name="Inoue H."/>
        </authorList>
    </citation>
    <scope>NUCLEOTIDE SEQUENCE [LARGE SCALE GENOMIC DNA]</scope>
    <source>
        <strain evidence="6">Y-94</strain>
    </source>
</reference>
<dbReference type="PANTHER" id="PTHR46228">
    <property type="entry name" value="KELCH DOMAIN-CONTAINING PROTEIN"/>
    <property type="match status" value="1"/>
</dbReference>
<feature type="region of interest" description="Disordered" evidence="3">
    <location>
        <begin position="582"/>
        <end position="683"/>
    </location>
</feature>
<keyword evidence="2" id="KW-0677">Repeat</keyword>
<protein>
    <submittedName>
        <fullName evidence="5">Uncharacterized protein</fullName>
    </submittedName>
</protein>
<keyword evidence="1" id="KW-0880">Kelch repeat</keyword>